<dbReference type="PANTHER" id="PTHR13696:SF52">
    <property type="entry name" value="PARA FAMILY PROTEIN CT_582"/>
    <property type="match status" value="1"/>
</dbReference>
<dbReference type="EMBL" id="CP036339">
    <property type="protein sequence ID" value="QDT76107.1"/>
    <property type="molecule type" value="Genomic_DNA"/>
</dbReference>
<protein>
    <submittedName>
        <fullName evidence="2">Soj-like protein</fullName>
        <ecNumber evidence="2">3.6.-.-</ecNumber>
    </submittedName>
</protein>
<accession>A0A517U651</accession>
<dbReference type="Proteomes" id="UP000317909">
    <property type="component" value="Chromosome"/>
</dbReference>
<gene>
    <name evidence="2" type="ORF">I41_53520</name>
</gene>
<dbReference type="KEGG" id="llh:I41_53520"/>
<name>A0A517U651_9BACT</name>
<feature type="domain" description="AAA" evidence="1">
    <location>
        <begin position="1"/>
        <end position="181"/>
    </location>
</feature>
<organism evidence="2 3">
    <name type="scientific">Lacipirellula limnantheis</name>
    <dbReference type="NCBI Taxonomy" id="2528024"/>
    <lineage>
        <taxon>Bacteria</taxon>
        <taxon>Pseudomonadati</taxon>
        <taxon>Planctomycetota</taxon>
        <taxon>Planctomycetia</taxon>
        <taxon>Pirellulales</taxon>
        <taxon>Lacipirellulaceae</taxon>
        <taxon>Lacipirellula</taxon>
    </lineage>
</organism>
<dbReference type="InterPro" id="IPR025669">
    <property type="entry name" value="AAA_dom"/>
</dbReference>
<dbReference type="PANTHER" id="PTHR13696">
    <property type="entry name" value="P-LOOP CONTAINING NUCLEOSIDE TRIPHOSPHATE HYDROLASE"/>
    <property type="match status" value="1"/>
</dbReference>
<dbReference type="SUPFAM" id="SSF52540">
    <property type="entry name" value="P-loop containing nucleoside triphosphate hydrolases"/>
    <property type="match status" value="1"/>
</dbReference>
<keyword evidence="3" id="KW-1185">Reference proteome</keyword>
<dbReference type="Gene3D" id="3.40.50.300">
    <property type="entry name" value="P-loop containing nucleotide triphosphate hydrolases"/>
    <property type="match status" value="1"/>
</dbReference>
<reference evidence="2 3" key="1">
    <citation type="submission" date="2019-02" db="EMBL/GenBank/DDBJ databases">
        <title>Deep-cultivation of Planctomycetes and their phenomic and genomic characterization uncovers novel biology.</title>
        <authorList>
            <person name="Wiegand S."/>
            <person name="Jogler M."/>
            <person name="Boedeker C."/>
            <person name="Pinto D."/>
            <person name="Vollmers J."/>
            <person name="Rivas-Marin E."/>
            <person name="Kohn T."/>
            <person name="Peeters S.H."/>
            <person name="Heuer A."/>
            <person name="Rast P."/>
            <person name="Oberbeckmann S."/>
            <person name="Bunk B."/>
            <person name="Jeske O."/>
            <person name="Meyerdierks A."/>
            <person name="Storesund J.E."/>
            <person name="Kallscheuer N."/>
            <person name="Luecker S."/>
            <person name="Lage O.M."/>
            <person name="Pohl T."/>
            <person name="Merkel B.J."/>
            <person name="Hornburger P."/>
            <person name="Mueller R.-W."/>
            <person name="Bruemmer F."/>
            <person name="Labrenz M."/>
            <person name="Spormann A.M."/>
            <person name="Op den Camp H."/>
            <person name="Overmann J."/>
            <person name="Amann R."/>
            <person name="Jetten M.S.M."/>
            <person name="Mascher T."/>
            <person name="Medema M.H."/>
            <person name="Devos D.P."/>
            <person name="Kaster A.-K."/>
            <person name="Ovreas L."/>
            <person name="Rohde M."/>
            <person name="Galperin M.Y."/>
            <person name="Jogler C."/>
        </authorList>
    </citation>
    <scope>NUCLEOTIDE SEQUENCE [LARGE SCALE GENOMIC DNA]</scope>
    <source>
        <strain evidence="2 3">I41</strain>
    </source>
</reference>
<evidence type="ECO:0000313" key="3">
    <source>
        <dbReference type="Proteomes" id="UP000317909"/>
    </source>
</evidence>
<dbReference type="AlphaFoldDB" id="A0A517U651"/>
<dbReference type="FunFam" id="3.40.50.300:FF:000285">
    <property type="entry name" value="Sporulation initiation inhibitor Soj"/>
    <property type="match status" value="1"/>
</dbReference>
<dbReference type="InterPro" id="IPR050678">
    <property type="entry name" value="DNA_Partitioning_ATPase"/>
</dbReference>
<dbReference type="EC" id="3.6.-.-" evidence="2"/>
<evidence type="ECO:0000259" key="1">
    <source>
        <dbReference type="Pfam" id="PF13614"/>
    </source>
</evidence>
<dbReference type="Pfam" id="PF13614">
    <property type="entry name" value="AAA_31"/>
    <property type="match status" value="1"/>
</dbReference>
<keyword evidence="2" id="KW-0378">Hydrolase</keyword>
<dbReference type="GO" id="GO:0016787">
    <property type="term" value="F:hydrolase activity"/>
    <property type="evidence" value="ECO:0007669"/>
    <property type="project" value="UniProtKB-KW"/>
</dbReference>
<sequence>MRSIAIINQKGGVGKTTTAVNLSAALAASGVRVGLIDLDPQAHASLHVGLGPQRELPNTYELLTGGRTLAEVWQSVEENLWVAPSHIDLAAAEVELAGVVGRELILRDALAANVAEGGAAANLDLVLMDCPPSLGILTINALSTVDDVFLPLQPHFLALHGLSKLLQTIDLVHRRLNDRLRLAGVILCLYDSSTRLAAEVSADVAEYFSAGGDRQQPWLHGRLFESRIRRNIRLAEAPSFEQSIFKYAPTSAGADDYRALADEVLAMYGLLGLPRAHAA</sequence>
<evidence type="ECO:0000313" key="2">
    <source>
        <dbReference type="EMBL" id="QDT76107.1"/>
    </source>
</evidence>
<proteinExistence type="predicted"/>
<dbReference type="RefSeq" id="WP_145435857.1">
    <property type="nucleotide sequence ID" value="NZ_CP036339.1"/>
</dbReference>
<dbReference type="OrthoDB" id="9815116at2"/>
<dbReference type="CDD" id="cd02042">
    <property type="entry name" value="ParAB_family"/>
    <property type="match status" value="1"/>
</dbReference>
<dbReference type="InterPro" id="IPR027417">
    <property type="entry name" value="P-loop_NTPase"/>
</dbReference>